<evidence type="ECO:0000256" key="10">
    <source>
        <dbReference type="ARBA" id="ARBA00022777"/>
    </source>
</evidence>
<evidence type="ECO:0000256" key="11">
    <source>
        <dbReference type="ARBA" id="ARBA00022840"/>
    </source>
</evidence>
<keyword evidence="13 16" id="KW-0472">Membrane</keyword>
<feature type="transmembrane region" description="Helical" evidence="16">
    <location>
        <begin position="131"/>
        <end position="156"/>
    </location>
</feature>
<dbReference type="EMBL" id="JAATIS010004524">
    <property type="protein sequence ID" value="KAG2461894.1"/>
    <property type="molecule type" value="Genomic_DNA"/>
</dbReference>
<keyword evidence="10" id="KW-0418">Kinase</keyword>
<dbReference type="Pfam" id="PF00335">
    <property type="entry name" value="Tetraspanin"/>
    <property type="match status" value="1"/>
</dbReference>
<evidence type="ECO:0000256" key="4">
    <source>
        <dbReference type="ARBA" id="ARBA00006840"/>
    </source>
</evidence>
<sequence>MKECSLPSENEPRTQLQRHRYLSSVSTSKPPGRIRELQHVSTMAPSGYTGLDGTFPTRRRLRGLICILFKRTLCRLTGSGYLAGYYEIIQNPNLACLGGAGLLAVGIWVTADGSSFLKFVGPYSTQVMQFVNVGYFCIAVGAVLVILGFLGCCGALRESKCLLLIAESVLKALVLPELKSKYGNDNEVTKIWNATMTELKCCGFNNYTDFNDSTFMQQYKSYPTFCCKKNQTGDCTLNKVSSAKIPPIELQMLPEEVALIKNACVLSSDLVNSLLDWQMTLSKLVLVQDVPTFYKDLSTMISQEGVLEEPLARQIFRQVVEAINFFNGHGVFYQELHPWNVLVNGATRHVRLSVFGFRAVYRLTKSIRLTGSQFHPQAEAVKKRKERDFPAMVRMLGEILCFMTYGFLPTPHCGLTRPYFRRGTRNVSEGERACPPCGPLFVGGLRQLTHFCLLIAELDFLIYLCLQRKLDFRPSLRTILNASWMRMQ</sequence>
<evidence type="ECO:0000256" key="13">
    <source>
        <dbReference type="ARBA" id="ARBA00023136"/>
    </source>
</evidence>
<dbReference type="Pfam" id="PF00069">
    <property type="entry name" value="Pkinase"/>
    <property type="match status" value="1"/>
</dbReference>
<comment type="catalytic activity">
    <reaction evidence="15">
        <text>L-seryl-[protein] + ATP = O-phospho-L-seryl-[protein] + ADP + H(+)</text>
        <dbReference type="Rhea" id="RHEA:17989"/>
        <dbReference type="Rhea" id="RHEA-COMP:9863"/>
        <dbReference type="Rhea" id="RHEA-COMP:11604"/>
        <dbReference type="ChEBI" id="CHEBI:15378"/>
        <dbReference type="ChEBI" id="CHEBI:29999"/>
        <dbReference type="ChEBI" id="CHEBI:30616"/>
        <dbReference type="ChEBI" id="CHEBI:83421"/>
        <dbReference type="ChEBI" id="CHEBI:456216"/>
        <dbReference type="EC" id="2.7.11.1"/>
    </reaction>
</comment>
<accession>A0A8X8BPA4</accession>
<evidence type="ECO:0000256" key="3">
    <source>
        <dbReference type="ARBA" id="ARBA00005505"/>
    </source>
</evidence>
<dbReference type="SMART" id="SM00220">
    <property type="entry name" value="S_TKc"/>
    <property type="match status" value="1"/>
</dbReference>
<dbReference type="CDD" id="cd03156">
    <property type="entry name" value="uroplakin_I_like_LEL"/>
    <property type="match status" value="1"/>
</dbReference>
<keyword evidence="19" id="KW-1185">Reference proteome</keyword>
<dbReference type="SUPFAM" id="SSF56112">
    <property type="entry name" value="Protein kinase-like (PK-like)"/>
    <property type="match status" value="1"/>
</dbReference>
<dbReference type="InterPro" id="IPR051138">
    <property type="entry name" value="PIM_Ser/Thr_kinase"/>
</dbReference>
<dbReference type="PANTHER" id="PTHR22984:SF25">
    <property type="entry name" value="PROTEIN KINASE DOMAIN-CONTAINING PROTEIN"/>
    <property type="match status" value="1"/>
</dbReference>
<evidence type="ECO:0000256" key="8">
    <source>
        <dbReference type="ARBA" id="ARBA00022692"/>
    </source>
</evidence>
<keyword evidence="6" id="KW-0723">Serine/threonine-protein kinase</keyword>
<evidence type="ECO:0000256" key="2">
    <source>
        <dbReference type="ARBA" id="ARBA00004340"/>
    </source>
</evidence>
<feature type="non-terminal residue" evidence="18">
    <location>
        <position position="1"/>
    </location>
</feature>
<dbReference type="PRINTS" id="PR00259">
    <property type="entry name" value="TMFOUR"/>
</dbReference>
<dbReference type="GO" id="GO:0043657">
    <property type="term" value="C:host cell"/>
    <property type="evidence" value="ECO:0007669"/>
    <property type="project" value="UniProtKB-SubCell"/>
</dbReference>
<evidence type="ECO:0000256" key="15">
    <source>
        <dbReference type="ARBA" id="ARBA00048679"/>
    </source>
</evidence>
<dbReference type="PROSITE" id="PS50011">
    <property type="entry name" value="PROTEIN_KINASE_DOM"/>
    <property type="match status" value="1"/>
</dbReference>
<comment type="similarity">
    <text evidence="3">Belongs to the protein kinase superfamily. CAMK Ser/Thr protein kinase family. PIM subfamily.</text>
</comment>
<dbReference type="AlphaFoldDB" id="A0A8X8BPA4"/>
<evidence type="ECO:0000256" key="14">
    <source>
        <dbReference type="ARBA" id="ARBA00047899"/>
    </source>
</evidence>
<feature type="domain" description="Protein kinase" evidence="17">
    <location>
        <begin position="204"/>
        <end position="485"/>
    </location>
</feature>
<keyword evidence="7" id="KW-0808">Transferase</keyword>
<dbReference type="GO" id="GO:0016020">
    <property type="term" value="C:membrane"/>
    <property type="evidence" value="ECO:0007669"/>
    <property type="project" value="UniProtKB-SubCell"/>
</dbReference>
<feature type="non-terminal residue" evidence="18">
    <location>
        <position position="488"/>
    </location>
</feature>
<proteinExistence type="inferred from homology"/>
<gene>
    <name evidence="18" type="primary">Tspan1</name>
    <name evidence="18" type="ORF">GTO96_0008958</name>
</gene>
<dbReference type="EC" id="2.7.11.1" evidence="5"/>
<comment type="caution">
    <text evidence="18">The sequence shown here is derived from an EMBL/GenBank/DDBJ whole genome shotgun (WGS) entry which is preliminary data.</text>
</comment>
<evidence type="ECO:0000313" key="19">
    <source>
        <dbReference type="Proteomes" id="UP000886611"/>
    </source>
</evidence>
<dbReference type="GO" id="GO:0005524">
    <property type="term" value="F:ATP binding"/>
    <property type="evidence" value="ECO:0007669"/>
    <property type="project" value="UniProtKB-KW"/>
</dbReference>
<dbReference type="InterPro" id="IPR011009">
    <property type="entry name" value="Kinase-like_dom_sf"/>
</dbReference>
<organism evidence="18 19">
    <name type="scientific">Polypterus senegalus</name>
    <name type="common">Senegal bichir</name>
    <dbReference type="NCBI Taxonomy" id="55291"/>
    <lineage>
        <taxon>Eukaryota</taxon>
        <taxon>Metazoa</taxon>
        <taxon>Chordata</taxon>
        <taxon>Craniata</taxon>
        <taxon>Vertebrata</taxon>
        <taxon>Euteleostomi</taxon>
        <taxon>Actinopterygii</taxon>
        <taxon>Polypteriformes</taxon>
        <taxon>Polypteridae</taxon>
        <taxon>Polypterus</taxon>
    </lineage>
</organism>
<keyword evidence="12 16" id="KW-1133">Transmembrane helix</keyword>
<dbReference type="InterPro" id="IPR018499">
    <property type="entry name" value="Tetraspanin/Peripherin"/>
</dbReference>
<keyword evidence="8 16" id="KW-0812">Transmembrane</keyword>
<keyword evidence="9" id="KW-0547">Nucleotide-binding</keyword>
<evidence type="ECO:0000256" key="1">
    <source>
        <dbReference type="ARBA" id="ARBA00004141"/>
    </source>
</evidence>
<dbReference type="SUPFAM" id="SSF48652">
    <property type="entry name" value="Tetraspanin"/>
    <property type="match status" value="1"/>
</dbReference>
<protein>
    <recommendedName>
        <fullName evidence="5">non-specific serine/threonine protein kinase</fullName>
        <ecNumber evidence="5">2.7.11.1</ecNumber>
    </recommendedName>
</protein>
<comment type="similarity">
    <text evidence="4">Belongs to the tetraspanin (TM4SF) family.</text>
</comment>
<evidence type="ECO:0000256" key="12">
    <source>
        <dbReference type="ARBA" id="ARBA00022989"/>
    </source>
</evidence>
<dbReference type="InterPro" id="IPR008952">
    <property type="entry name" value="Tetraspanin_EC2_sf"/>
</dbReference>
<dbReference type="Gene3D" id="1.10.1450.10">
    <property type="entry name" value="Tetraspanin"/>
    <property type="match status" value="1"/>
</dbReference>
<name>A0A8X8BPA4_POLSE</name>
<evidence type="ECO:0000313" key="18">
    <source>
        <dbReference type="EMBL" id="KAG2461894.1"/>
    </source>
</evidence>
<dbReference type="Proteomes" id="UP000886611">
    <property type="component" value="Unassembled WGS sequence"/>
</dbReference>
<dbReference type="Gene3D" id="1.10.510.10">
    <property type="entry name" value="Transferase(Phosphotransferase) domain 1"/>
    <property type="match status" value="1"/>
</dbReference>
<dbReference type="InterPro" id="IPR000719">
    <property type="entry name" value="Prot_kinase_dom"/>
</dbReference>
<feature type="transmembrane region" description="Helical" evidence="16">
    <location>
        <begin position="94"/>
        <end position="111"/>
    </location>
</feature>
<keyword evidence="11" id="KW-0067">ATP-binding</keyword>
<evidence type="ECO:0000256" key="6">
    <source>
        <dbReference type="ARBA" id="ARBA00022527"/>
    </source>
</evidence>
<comment type="catalytic activity">
    <reaction evidence="14">
        <text>L-threonyl-[protein] + ATP = O-phospho-L-threonyl-[protein] + ADP + H(+)</text>
        <dbReference type="Rhea" id="RHEA:46608"/>
        <dbReference type="Rhea" id="RHEA-COMP:11060"/>
        <dbReference type="Rhea" id="RHEA-COMP:11605"/>
        <dbReference type="ChEBI" id="CHEBI:15378"/>
        <dbReference type="ChEBI" id="CHEBI:30013"/>
        <dbReference type="ChEBI" id="CHEBI:30616"/>
        <dbReference type="ChEBI" id="CHEBI:61977"/>
        <dbReference type="ChEBI" id="CHEBI:456216"/>
        <dbReference type="EC" id="2.7.11.1"/>
    </reaction>
</comment>
<evidence type="ECO:0000256" key="9">
    <source>
        <dbReference type="ARBA" id="ARBA00022741"/>
    </source>
</evidence>
<evidence type="ECO:0000256" key="16">
    <source>
        <dbReference type="SAM" id="Phobius"/>
    </source>
</evidence>
<reference evidence="18 19" key="1">
    <citation type="journal article" date="2021" name="Cell">
        <title>Tracing the genetic footprints of vertebrate landing in non-teleost ray-finned fishes.</title>
        <authorList>
            <person name="Bi X."/>
            <person name="Wang K."/>
            <person name="Yang L."/>
            <person name="Pan H."/>
            <person name="Jiang H."/>
            <person name="Wei Q."/>
            <person name="Fang M."/>
            <person name="Yu H."/>
            <person name="Zhu C."/>
            <person name="Cai Y."/>
            <person name="He Y."/>
            <person name="Gan X."/>
            <person name="Zeng H."/>
            <person name="Yu D."/>
            <person name="Zhu Y."/>
            <person name="Jiang H."/>
            <person name="Qiu Q."/>
            <person name="Yang H."/>
            <person name="Zhang Y.E."/>
            <person name="Wang W."/>
            <person name="Zhu M."/>
            <person name="He S."/>
            <person name="Zhang G."/>
        </authorList>
    </citation>
    <scope>NUCLEOTIDE SEQUENCE [LARGE SCALE GENOMIC DNA]</scope>
    <source>
        <strain evidence="18">Bchr_013</strain>
    </source>
</reference>
<dbReference type="PROSITE" id="PS00421">
    <property type="entry name" value="TM4_1"/>
    <property type="match status" value="1"/>
</dbReference>
<evidence type="ECO:0000256" key="7">
    <source>
        <dbReference type="ARBA" id="ARBA00022679"/>
    </source>
</evidence>
<evidence type="ECO:0000256" key="5">
    <source>
        <dbReference type="ARBA" id="ARBA00012513"/>
    </source>
</evidence>
<dbReference type="InterPro" id="IPR018503">
    <property type="entry name" value="Tetraspanin_CS"/>
</dbReference>
<dbReference type="PANTHER" id="PTHR22984">
    <property type="entry name" value="SERINE/THREONINE-PROTEIN KINASE PIM"/>
    <property type="match status" value="1"/>
</dbReference>
<dbReference type="GO" id="GO:0004674">
    <property type="term" value="F:protein serine/threonine kinase activity"/>
    <property type="evidence" value="ECO:0007669"/>
    <property type="project" value="UniProtKB-KW"/>
</dbReference>
<dbReference type="GO" id="GO:0005737">
    <property type="term" value="C:cytoplasm"/>
    <property type="evidence" value="ECO:0007669"/>
    <property type="project" value="TreeGrafter"/>
</dbReference>
<comment type="subcellular location">
    <subcellularLocation>
        <location evidence="2">Host cell</location>
    </subcellularLocation>
    <subcellularLocation>
        <location evidence="1">Membrane</location>
        <topology evidence="1">Multi-pass membrane protein</topology>
    </subcellularLocation>
</comment>
<evidence type="ECO:0000259" key="17">
    <source>
        <dbReference type="PROSITE" id="PS50011"/>
    </source>
</evidence>